<dbReference type="OrthoDB" id="3257623at2759"/>
<name>A0A0C3FN21_PILCF</name>
<dbReference type="AlphaFoldDB" id="A0A0C3FN21"/>
<dbReference type="HOGENOM" id="CLU_2159359_0_0_1"/>
<reference evidence="3" key="2">
    <citation type="submission" date="2015-01" db="EMBL/GenBank/DDBJ databases">
        <title>Evolutionary Origins and Diversification of the Mycorrhizal Mutualists.</title>
        <authorList>
            <consortium name="DOE Joint Genome Institute"/>
            <consortium name="Mycorrhizal Genomics Consortium"/>
            <person name="Kohler A."/>
            <person name="Kuo A."/>
            <person name="Nagy L.G."/>
            <person name="Floudas D."/>
            <person name="Copeland A."/>
            <person name="Barry K.W."/>
            <person name="Cichocki N."/>
            <person name="Veneault-Fourrey C."/>
            <person name="LaButti K."/>
            <person name="Lindquist E.A."/>
            <person name="Lipzen A."/>
            <person name="Lundell T."/>
            <person name="Morin E."/>
            <person name="Murat C."/>
            <person name="Riley R."/>
            <person name="Ohm R."/>
            <person name="Sun H."/>
            <person name="Tunlid A."/>
            <person name="Henrissat B."/>
            <person name="Grigoriev I.V."/>
            <person name="Hibbett D.S."/>
            <person name="Martin F."/>
        </authorList>
    </citation>
    <scope>NUCLEOTIDE SEQUENCE [LARGE SCALE GENOMIC DNA]</scope>
    <source>
        <strain evidence="3">F 1598</strain>
    </source>
</reference>
<protein>
    <submittedName>
        <fullName evidence="2">Uncharacterized protein</fullName>
    </submittedName>
</protein>
<gene>
    <name evidence="2" type="ORF">PILCRDRAFT_9444</name>
</gene>
<accession>A0A0C3FN21</accession>
<dbReference type="Proteomes" id="UP000054166">
    <property type="component" value="Unassembled WGS sequence"/>
</dbReference>
<evidence type="ECO:0000313" key="2">
    <source>
        <dbReference type="EMBL" id="KIM80631.1"/>
    </source>
</evidence>
<evidence type="ECO:0000256" key="1">
    <source>
        <dbReference type="SAM" id="MobiDB-lite"/>
    </source>
</evidence>
<organism evidence="2 3">
    <name type="scientific">Piloderma croceum (strain F 1598)</name>
    <dbReference type="NCBI Taxonomy" id="765440"/>
    <lineage>
        <taxon>Eukaryota</taxon>
        <taxon>Fungi</taxon>
        <taxon>Dikarya</taxon>
        <taxon>Basidiomycota</taxon>
        <taxon>Agaricomycotina</taxon>
        <taxon>Agaricomycetes</taxon>
        <taxon>Agaricomycetidae</taxon>
        <taxon>Atheliales</taxon>
        <taxon>Atheliaceae</taxon>
        <taxon>Piloderma</taxon>
    </lineage>
</organism>
<proteinExistence type="predicted"/>
<dbReference type="EMBL" id="KN833003">
    <property type="protein sequence ID" value="KIM80631.1"/>
    <property type="molecule type" value="Genomic_DNA"/>
</dbReference>
<sequence>MTHLDSGTPSSTFKLDTSLGTLHDQSMPWILNAYHDINKEELIMKAFELCHVGEFNLSHTYLMSVEALSALHQLPITNPSLHHEITGGKTSRCTEDDEPVFSAKTDQGDGR</sequence>
<evidence type="ECO:0000313" key="3">
    <source>
        <dbReference type="Proteomes" id="UP000054166"/>
    </source>
</evidence>
<feature type="region of interest" description="Disordered" evidence="1">
    <location>
        <begin position="82"/>
        <end position="111"/>
    </location>
</feature>
<reference evidence="2 3" key="1">
    <citation type="submission" date="2014-04" db="EMBL/GenBank/DDBJ databases">
        <authorList>
            <consortium name="DOE Joint Genome Institute"/>
            <person name="Kuo A."/>
            <person name="Tarkka M."/>
            <person name="Buscot F."/>
            <person name="Kohler A."/>
            <person name="Nagy L.G."/>
            <person name="Floudas D."/>
            <person name="Copeland A."/>
            <person name="Barry K.W."/>
            <person name="Cichocki N."/>
            <person name="Veneault-Fourrey C."/>
            <person name="LaButti K."/>
            <person name="Lindquist E.A."/>
            <person name="Lipzen A."/>
            <person name="Lundell T."/>
            <person name="Morin E."/>
            <person name="Murat C."/>
            <person name="Sun H."/>
            <person name="Tunlid A."/>
            <person name="Henrissat B."/>
            <person name="Grigoriev I.V."/>
            <person name="Hibbett D.S."/>
            <person name="Martin F."/>
            <person name="Nordberg H.P."/>
            <person name="Cantor M.N."/>
            <person name="Hua S.X."/>
        </authorList>
    </citation>
    <scope>NUCLEOTIDE SEQUENCE [LARGE SCALE GENOMIC DNA]</scope>
    <source>
        <strain evidence="2 3">F 1598</strain>
    </source>
</reference>
<dbReference type="InParanoid" id="A0A0C3FN21"/>
<keyword evidence="3" id="KW-1185">Reference proteome</keyword>